<proteinExistence type="predicted"/>
<keyword evidence="2" id="KW-1185">Reference proteome</keyword>
<evidence type="ECO:0000313" key="2">
    <source>
        <dbReference type="Proteomes" id="UP000234323"/>
    </source>
</evidence>
<name>A0A2I1HPX6_9GLOM</name>
<dbReference type="Proteomes" id="UP000234323">
    <property type="component" value="Unassembled WGS sequence"/>
</dbReference>
<dbReference type="AlphaFoldDB" id="A0A2I1HPX6"/>
<dbReference type="VEuPathDB" id="FungiDB:RhiirA1_426960"/>
<dbReference type="EMBL" id="LLXI01004762">
    <property type="protein sequence ID" value="PKY60934.1"/>
    <property type="molecule type" value="Genomic_DNA"/>
</dbReference>
<protein>
    <submittedName>
        <fullName evidence="1">Uncharacterized protein</fullName>
    </submittedName>
</protein>
<comment type="caution">
    <text evidence="1">The sequence shown here is derived from an EMBL/GenBank/DDBJ whole genome shotgun (WGS) entry which is preliminary data.</text>
</comment>
<accession>A0A2I1HPX6</accession>
<organism evidence="1 2">
    <name type="scientific">Rhizophagus irregularis</name>
    <dbReference type="NCBI Taxonomy" id="588596"/>
    <lineage>
        <taxon>Eukaryota</taxon>
        <taxon>Fungi</taxon>
        <taxon>Fungi incertae sedis</taxon>
        <taxon>Mucoromycota</taxon>
        <taxon>Glomeromycotina</taxon>
        <taxon>Glomeromycetes</taxon>
        <taxon>Glomerales</taxon>
        <taxon>Glomeraceae</taxon>
        <taxon>Rhizophagus</taxon>
    </lineage>
</organism>
<evidence type="ECO:0000313" key="1">
    <source>
        <dbReference type="EMBL" id="PKY60934.1"/>
    </source>
</evidence>
<sequence length="100" mass="12104">MIFNGRIFHETVKGIVNKKLYLDINDRIFRDAIQEFLLNIKEYAQRYIWNERYALNRWVGYIVESGDRFDMVNDLTDLWNHSNIVTFRSSRYASNYSLLD</sequence>
<reference evidence="1 2" key="1">
    <citation type="submission" date="2015-10" db="EMBL/GenBank/DDBJ databases">
        <title>Genome analyses suggest a sexual origin of heterokaryosis in a supposedly ancient asexual fungus.</title>
        <authorList>
            <person name="Ropars J."/>
            <person name="Sedzielewska K."/>
            <person name="Noel J."/>
            <person name="Charron P."/>
            <person name="Farinelli L."/>
            <person name="Marton T."/>
            <person name="Kruger M."/>
            <person name="Pelin A."/>
            <person name="Brachmann A."/>
            <person name="Corradi N."/>
        </authorList>
    </citation>
    <scope>NUCLEOTIDE SEQUENCE [LARGE SCALE GENOMIC DNA]</scope>
    <source>
        <strain evidence="1 2">A4</strain>
    </source>
</reference>
<gene>
    <name evidence="1" type="ORF">RhiirA4_485259</name>
</gene>